<dbReference type="KEGG" id="lak:106153304"/>
<dbReference type="InterPro" id="IPR003347">
    <property type="entry name" value="JmjC_dom"/>
</dbReference>
<dbReference type="InterPro" id="IPR023210">
    <property type="entry name" value="NADP_OxRdtase_dom"/>
</dbReference>
<evidence type="ECO:0000313" key="3">
    <source>
        <dbReference type="Proteomes" id="UP000085678"/>
    </source>
</evidence>
<keyword evidence="1" id="KW-0472">Membrane</keyword>
<protein>
    <submittedName>
        <fullName evidence="4">Uncharacterized protein LOC106153304</fullName>
    </submittedName>
</protein>
<name>A0A1S3HB03_LINAN</name>
<dbReference type="Gene3D" id="2.60.120.650">
    <property type="entry name" value="Cupin"/>
    <property type="match status" value="1"/>
</dbReference>
<keyword evidence="3" id="KW-1185">Reference proteome</keyword>
<dbReference type="InterPro" id="IPR020471">
    <property type="entry name" value="AKR"/>
</dbReference>
<dbReference type="InterPro" id="IPR018170">
    <property type="entry name" value="Aldo/ket_reductase_CS"/>
</dbReference>
<evidence type="ECO:0000313" key="4">
    <source>
        <dbReference type="RefSeq" id="XP_013382636.1"/>
    </source>
</evidence>
<dbReference type="PRINTS" id="PR00069">
    <property type="entry name" value="ALDKETRDTASE"/>
</dbReference>
<gene>
    <name evidence="4" type="primary">LOC106153304</name>
</gene>
<dbReference type="Proteomes" id="UP000085678">
    <property type="component" value="Unplaced"/>
</dbReference>
<evidence type="ECO:0000256" key="1">
    <source>
        <dbReference type="SAM" id="Phobius"/>
    </source>
</evidence>
<dbReference type="Gene3D" id="3.20.20.100">
    <property type="entry name" value="NADP-dependent oxidoreductase domain"/>
    <property type="match status" value="1"/>
</dbReference>
<feature type="domain" description="JmjC" evidence="2">
    <location>
        <begin position="142"/>
        <end position="306"/>
    </location>
</feature>
<dbReference type="InterPro" id="IPR041667">
    <property type="entry name" value="Cupin_8"/>
</dbReference>
<dbReference type="InterPro" id="IPR036812">
    <property type="entry name" value="NAD(P)_OxRdtase_dom_sf"/>
</dbReference>
<dbReference type="OrthoDB" id="416253at2759"/>
<dbReference type="GeneID" id="106153304"/>
<dbReference type="SUPFAM" id="SSF51430">
    <property type="entry name" value="NAD(P)-linked oxidoreductase"/>
    <property type="match status" value="1"/>
</dbReference>
<evidence type="ECO:0000259" key="2">
    <source>
        <dbReference type="PROSITE" id="PS51184"/>
    </source>
</evidence>
<keyword evidence="1" id="KW-0812">Transmembrane</keyword>
<keyword evidence="1" id="KW-1133">Transmembrane helix</keyword>
<dbReference type="Pfam" id="PF00248">
    <property type="entry name" value="Aldo_ket_red"/>
    <property type="match status" value="1"/>
</dbReference>
<dbReference type="SMART" id="SM00558">
    <property type="entry name" value="JmjC"/>
    <property type="match status" value="1"/>
</dbReference>
<dbReference type="AlphaFoldDB" id="A0A1S3HB03"/>
<dbReference type="RefSeq" id="XP_013382636.1">
    <property type="nucleotide sequence ID" value="XM_013527182.1"/>
</dbReference>
<dbReference type="PANTHER" id="PTHR43827:SF8">
    <property type="entry name" value="ALDO_KETO REDUCTASE FAMILY PROTEIN"/>
    <property type="match status" value="1"/>
</dbReference>
<reference evidence="4" key="1">
    <citation type="submission" date="2025-08" db="UniProtKB">
        <authorList>
            <consortium name="RefSeq"/>
        </authorList>
    </citation>
    <scope>IDENTIFICATION</scope>
    <source>
        <tissue evidence="4">Gonads</tissue>
    </source>
</reference>
<feature type="transmembrane region" description="Helical" evidence="1">
    <location>
        <begin position="7"/>
        <end position="23"/>
    </location>
</feature>
<dbReference type="CDD" id="cd19071">
    <property type="entry name" value="AKR_AKR1-5-like"/>
    <property type="match status" value="1"/>
</dbReference>
<dbReference type="PROSITE" id="PS51184">
    <property type="entry name" value="JMJC"/>
    <property type="match status" value="1"/>
</dbReference>
<sequence>METKAKFYAGAVPVLLAIAWSIWGPNLGQFFPLMSTDDPSDTGNLKGHMQRFGEQAQNYGHITTLDFFPDPEVFYRDYVRKSVPLVVKGALKHWPAVQKWKNEDYLRERFGHSFFNVHWRNLSDENHPAYVDMPMTDFLDTYRKEKIYMDSTISPEMAEDLTFPGFVACEGLLKMLKQVAMFFNAGWSSTDIHLDVTETIFAQVVGGRHWILTTPRDGKYLYTDDFEPHNGISPVNQEAVDLTKFPDVSKIVIYNTTLEAGDIIYVPEGWFHQVRTKGGAPNIAVAVFINFLWCMWECPDSNDAEYIESCIKLREQKPTELECNIRMEDLTVREVLTKYPYLTPPAMEQWNEKEETDPFLLKSGYEMPMLGLGLGGMPHKDAQTAIPHALKVGYRLFDTDPEDESEAALGSILAQNPYCRREEVFIIVKVHPKHLGKDATKKSIERSLNRLKTDYIDLVLIKAPSCDTQGFECEADEKRGTWQESWEALEELNQTGTVRSIGVSNFKISQLKELLQKATVPVSVLQARFDLIKRNTKLRKFCTKHGIQFMAHSVLGFKWLDEGYPESNPFFDNPRVLTAARKYRTSPATVLLRYAMDRNITVVPKSSNPVHISVNKHAFYIDVDNDPSFMNDLDENFPHMN</sequence>
<dbReference type="SUPFAM" id="SSF51197">
    <property type="entry name" value="Clavaminate synthase-like"/>
    <property type="match status" value="1"/>
</dbReference>
<proteinExistence type="predicted"/>
<dbReference type="PANTHER" id="PTHR43827">
    <property type="entry name" value="2,5-DIKETO-D-GLUCONIC ACID REDUCTASE"/>
    <property type="match status" value="1"/>
</dbReference>
<accession>A0A1S3HB03</accession>
<dbReference type="GO" id="GO:0016491">
    <property type="term" value="F:oxidoreductase activity"/>
    <property type="evidence" value="ECO:0007669"/>
    <property type="project" value="InterPro"/>
</dbReference>
<dbReference type="PROSITE" id="PS00062">
    <property type="entry name" value="ALDOKETO_REDUCTASE_2"/>
    <property type="match status" value="1"/>
</dbReference>
<organism evidence="3 4">
    <name type="scientific">Lingula anatina</name>
    <name type="common">Brachiopod</name>
    <name type="synonym">Lingula unguis</name>
    <dbReference type="NCBI Taxonomy" id="7574"/>
    <lineage>
        <taxon>Eukaryota</taxon>
        <taxon>Metazoa</taxon>
        <taxon>Spiralia</taxon>
        <taxon>Lophotrochozoa</taxon>
        <taxon>Brachiopoda</taxon>
        <taxon>Linguliformea</taxon>
        <taxon>Lingulata</taxon>
        <taxon>Lingulida</taxon>
        <taxon>Linguloidea</taxon>
        <taxon>Lingulidae</taxon>
        <taxon>Lingula</taxon>
    </lineage>
</organism>
<dbReference type="Pfam" id="PF13621">
    <property type="entry name" value="Cupin_8"/>
    <property type="match status" value="1"/>
</dbReference>
<dbReference type="InParanoid" id="A0A1S3HB03"/>